<gene>
    <name evidence="2" type="ORF">EI42_04369</name>
</gene>
<keyword evidence="3" id="KW-1185">Reference proteome</keyword>
<reference evidence="2 3" key="1">
    <citation type="submission" date="2018-06" db="EMBL/GenBank/DDBJ databases">
        <title>Genomic Encyclopedia of Archaeal and Bacterial Type Strains, Phase II (KMG-II): from individual species to whole genera.</title>
        <authorList>
            <person name="Goeker M."/>
        </authorList>
    </citation>
    <scope>NUCLEOTIDE SEQUENCE [LARGE SCALE GENOMIC DNA]</scope>
    <source>
        <strain evidence="2 3">ATCC BAA-1881</strain>
    </source>
</reference>
<evidence type="ECO:0000313" key="3">
    <source>
        <dbReference type="Proteomes" id="UP000248806"/>
    </source>
</evidence>
<dbReference type="RefSeq" id="WP_111324701.1">
    <property type="nucleotide sequence ID" value="NZ_BIFX01000002.1"/>
</dbReference>
<comment type="caution">
    <text evidence="2">The sequence shown here is derived from an EMBL/GenBank/DDBJ whole genome shotgun (WGS) entry which is preliminary data.</text>
</comment>
<name>A0A326U3B5_THEHA</name>
<dbReference type="AlphaFoldDB" id="A0A326U3B5"/>
<dbReference type="EMBL" id="QKUF01000019">
    <property type="protein sequence ID" value="PZW25317.1"/>
    <property type="molecule type" value="Genomic_DNA"/>
</dbReference>
<organism evidence="2 3">
    <name type="scientific">Thermosporothrix hazakensis</name>
    <dbReference type="NCBI Taxonomy" id="644383"/>
    <lineage>
        <taxon>Bacteria</taxon>
        <taxon>Bacillati</taxon>
        <taxon>Chloroflexota</taxon>
        <taxon>Ktedonobacteria</taxon>
        <taxon>Ktedonobacterales</taxon>
        <taxon>Thermosporotrichaceae</taxon>
        <taxon>Thermosporothrix</taxon>
    </lineage>
</organism>
<dbReference type="Proteomes" id="UP000248806">
    <property type="component" value="Unassembled WGS sequence"/>
</dbReference>
<evidence type="ECO:0000313" key="2">
    <source>
        <dbReference type="EMBL" id="PZW25317.1"/>
    </source>
</evidence>
<evidence type="ECO:0000256" key="1">
    <source>
        <dbReference type="SAM" id="Phobius"/>
    </source>
</evidence>
<protein>
    <submittedName>
        <fullName evidence="2">Uncharacterized protein</fullName>
    </submittedName>
</protein>
<keyword evidence="1" id="KW-0472">Membrane</keyword>
<keyword evidence="1" id="KW-0812">Transmembrane</keyword>
<feature type="transmembrane region" description="Helical" evidence="1">
    <location>
        <begin position="12"/>
        <end position="29"/>
    </location>
</feature>
<keyword evidence="1" id="KW-1133">Transmembrane helix</keyword>
<sequence>MKVVSLLGARSVFFVALFNSVFICLSLLYQPQTPTLATDLHTRFRPMVLRPIGCSCWSLVSPICGCRVPYEGSFAVYPEERNEK</sequence>
<accession>A0A326U3B5</accession>
<proteinExistence type="predicted"/>